<reference evidence="1" key="1">
    <citation type="submission" date="2016-09" db="EMBL/GenBank/DDBJ databases">
        <authorList>
            <person name="Capua I."/>
            <person name="De Benedictis P."/>
            <person name="Joannis T."/>
            <person name="Lombin L.H."/>
            <person name="Cattoli G."/>
        </authorList>
    </citation>
    <scope>NUCLEOTIDE SEQUENCE</scope>
    <source>
        <strain evidence="1">B9</strain>
    </source>
</reference>
<dbReference type="RefSeq" id="WP_340523104.1">
    <property type="nucleotide sequence ID" value="NZ_FMSH01000136.1"/>
</dbReference>
<gene>
    <name evidence="1" type="ORF">CNECB9_2200004</name>
</gene>
<sequence>MTKLDMLKWVACDYRSDMEARTSGEKVVGTLLTSDANTWGYFQTPEGWHLNVGYANIGLMPQAILAGPCMLVGINECLAGYDLSIGTARFFYRMPLVFHEFVQIGNPLIVRDEVGFVGIAPDGSELWKFCTEGLSKAIRSPRHQWDNHGGITLRV</sequence>
<name>A0A1K0J7I9_CUPNE</name>
<proteinExistence type="predicted"/>
<evidence type="ECO:0000313" key="1">
    <source>
        <dbReference type="EMBL" id="SCU75047.1"/>
    </source>
</evidence>
<organism evidence="1">
    <name type="scientific">Cupriavidus necator</name>
    <name type="common">Alcaligenes eutrophus</name>
    <name type="synonym">Ralstonia eutropha</name>
    <dbReference type="NCBI Taxonomy" id="106590"/>
    <lineage>
        <taxon>Bacteria</taxon>
        <taxon>Pseudomonadati</taxon>
        <taxon>Pseudomonadota</taxon>
        <taxon>Betaproteobacteria</taxon>
        <taxon>Burkholderiales</taxon>
        <taxon>Burkholderiaceae</taxon>
        <taxon>Cupriavidus</taxon>
    </lineage>
</organism>
<accession>A0A1K0J7I9</accession>
<protein>
    <submittedName>
        <fullName evidence="1">Uncharacterized protein</fullName>
    </submittedName>
</protein>
<dbReference type="EMBL" id="FMSH01000136">
    <property type="protein sequence ID" value="SCU75047.1"/>
    <property type="molecule type" value="Genomic_DNA"/>
</dbReference>
<dbReference type="AlphaFoldDB" id="A0A1K0J7I9"/>